<proteinExistence type="predicted"/>
<keyword evidence="2" id="KW-1185">Reference proteome</keyword>
<dbReference type="AlphaFoldDB" id="A0A368HN12"/>
<organism evidence="1 2">
    <name type="scientific">Acidiferrobacter thiooxydans</name>
    <dbReference type="NCBI Taxonomy" id="163359"/>
    <lineage>
        <taxon>Bacteria</taxon>
        <taxon>Pseudomonadati</taxon>
        <taxon>Pseudomonadota</taxon>
        <taxon>Gammaproteobacteria</taxon>
        <taxon>Acidiferrobacterales</taxon>
        <taxon>Acidiferrobacteraceae</taxon>
        <taxon>Acidiferrobacter</taxon>
    </lineage>
</organism>
<reference evidence="1 2" key="1">
    <citation type="submission" date="2018-02" db="EMBL/GenBank/DDBJ databases">
        <title>Insights into the biology of acidophilic members of the Acidiferrobacteraceae family derived from comparative genomic analyses.</title>
        <authorList>
            <person name="Issotta F."/>
            <person name="Thyssen C."/>
            <person name="Mena C."/>
            <person name="Moya A."/>
            <person name="Bellenberg S."/>
            <person name="Sproer C."/>
            <person name="Covarrubias P.C."/>
            <person name="Sand W."/>
            <person name="Quatrini R."/>
            <person name="Vera M."/>
        </authorList>
    </citation>
    <scope>NUCLEOTIDE SEQUENCE [LARGE SCALE GENOMIC DNA]</scope>
    <source>
        <strain evidence="2">m-1</strain>
    </source>
</reference>
<protein>
    <submittedName>
        <fullName evidence="1">Uncharacterized protein</fullName>
    </submittedName>
</protein>
<dbReference type="EMBL" id="PSYR01000001">
    <property type="protein sequence ID" value="RCN59415.1"/>
    <property type="molecule type" value="Genomic_DNA"/>
</dbReference>
<name>A0A368HN12_9GAMM</name>
<gene>
    <name evidence="1" type="ORF">C4900_06905</name>
</gene>
<evidence type="ECO:0000313" key="2">
    <source>
        <dbReference type="Proteomes" id="UP000253250"/>
    </source>
</evidence>
<accession>A0A368HN12</accession>
<sequence>MKATAAHGVRTLCVEGVRGSPFQGIALDIVIGEGLEMGQFFTGEGVVCKQMLKASLELQVVRHRVNLADRHDLDQ</sequence>
<comment type="caution">
    <text evidence="1">The sequence shown here is derived from an EMBL/GenBank/DDBJ whole genome shotgun (WGS) entry which is preliminary data.</text>
</comment>
<dbReference type="Proteomes" id="UP000253250">
    <property type="component" value="Unassembled WGS sequence"/>
</dbReference>
<evidence type="ECO:0000313" key="1">
    <source>
        <dbReference type="EMBL" id="RCN59415.1"/>
    </source>
</evidence>